<dbReference type="EMBL" id="AP014958">
    <property type="protein sequence ID" value="BAS78225.1"/>
    <property type="molecule type" value="Genomic_DNA"/>
</dbReference>
<gene>
    <name evidence="2" type="ordered locus">Os02g0297066</name>
    <name evidence="2" type="ORF">OSNPB_020297066</name>
</gene>
<sequence length="184" mass="19804">EVLRAEVGGHDDDGVGEVDGAALPVGEPPIVEDLEEDVEHGGVRLLHLVEQHHAVWPTPHQLGQLPALVVPVHIPWSGADEASDGAGVDVLGHVDADEQLGVAEQLLGEGLGELRLADAGRAEEEEGARRLVRVAESRPRPHHRLGDGANRLVLPDHATVQQLRQLEQLLPLVLPQARHRDARP</sequence>
<reference evidence="2 3" key="3">
    <citation type="journal article" date="2013" name="Rice">
        <title>Improvement of the Oryza sativa Nipponbare reference genome using next generation sequence and optical map data.</title>
        <authorList>
            <person name="Kawahara Y."/>
            <person name="de la Bastide M."/>
            <person name="Hamilton J.P."/>
            <person name="Kanamori H."/>
            <person name="McCombie W.R."/>
            <person name="Ouyang S."/>
            <person name="Schwartz D.C."/>
            <person name="Tanaka T."/>
            <person name="Wu J."/>
            <person name="Zhou S."/>
            <person name="Childs K.L."/>
            <person name="Davidson R.M."/>
            <person name="Lin H."/>
            <person name="Quesada-Ocampo L."/>
            <person name="Vaillancourt B."/>
            <person name="Sakai H."/>
            <person name="Lee S.S."/>
            <person name="Kim J."/>
            <person name="Numa H."/>
            <person name="Itoh T."/>
            <person name="Buell C.R."/>
            <person name="Matsumoto T."/>
        </authorList>
    </citation>
    <scope>NUCLEOTIDE SEQUENCE [LARGE SCALE GENOMIC DNA]</scope>
    <source>
        <strain evidence="3">cv. Nipponbare</strain>
    </source>
</reference>
<feature type="non-terminal residue" evidence="2">
    <location>
        <position position="1"/>
    </location>
</feature>
<accession>A0A0N7KF49</accession>
<keyword evidence="3" id="KW-1185">Reference proteome</keyword>
<reference evidence="3" key="1">
    <citation type="journal article" date="2005" name="Nature">
        <title>The map-based sequence of the rice genome.</title>
        <authorList>
            <consortium name="International rice genome sequencing project (IRGSP)"/>
            <person name="Matsumoto T."/>
            <person name="Wu J."/>
            <person name="Kanamori H."/>
            <person name="Katayose Y."/>
            <person name="Fujisawa M."/>
            <person name="Namiki N."/>
            <person name="Mizuno H."/>
            <person name="Yamamoto K."/>
            <person name="Antonio B.A."/>
            <person name="Baba T."/>
            <person name="Sakata K."/>
            <person name="Nagamura Y."/>
            <person name="Aoki H."/>
            <person name="Arikawa K."/>
            <person name="Arita K."/>
            <person name="Bito T."/>
            <person name="Chiden Y."/>
            <person name="Fujitsuka N."/>
            <person name="Fukunaka R."/>
            <person name="Hamada M."/>
            <person name="Harada C."/>
            <person name="Hayashi A."/>
            <person name="Hijishita S."/>
            <person name="Honda M."/>
            <person name="Hosokawa S."/>
            <person name="Ichikawa Y."/>
            <person name="Idonuma A."/>
            <person name="Iijima M."/>
            <person name="Ikeda M."/>
            <person name="Ikeno M."/>
            <person name="Ito K."/>
            <person name="Ito S."/>
            <person name="Ito T."/>
            <person name="Ito Y."/>
            <person name="Ito Y."/>
            <person name="Iwabuchi A."/>
            <person name="Kamiya K."/>
            <person name="Karasawa W."/>
            <person name="Kurita K."/>
            <person name="Katagiri S."/>
            <person name="Kikuta A."/>
            <person name="Kobayashi H."/>
            <person name="Kobayashi N."/>
            <person name="Machita K."/>
            <person name="Maehara T."/>
            <person name="Masukawa M."/>
            <person name="Mizubayashi T."/>
            <person name="Mukai Y."/>
            <person name="Nagasaki H."/>
            <person name="Nagata Y."/>
            <person name="Naito S."/>
            <person name="Nakashima M."/>
            <person name="Nakama Y."/>
            <person name="Nakamichi Y."/>
            <person name="Nakamura M."/>
            <person name="Meguro A."/>
            <person name="Negishi M."/>
            <person name="Ohta I."/>
            <person name="Ohta T."/>
            <person name="Okamoto M."/>
            <person name="Ono N."/>
            <person name="Saji S."/>
            <person name="Sakaguchi M."/>
            <person name="Sakai K."/>
            <person name="Shibata M."/>
            <person name="Shimokawa T."/>
            <person name="Song J."/>
            <person name="Takazaki Y."/>
            <person name="Terasawa K."/>
            <person name="Tsugane M."/>
            <person name="Tsuji K."/>
            <person name="Ueda S."/>
            <person name="Waki K."/>
            <person name="Yamagata H."/>
            <person name="Yamamoto M."/>
            <person name="Yamamoto S."/>
            <person name="Yamane H."/>
            <person name="Yoshiki S."/>
            <person name="Yoshihara R."/>
            <person name="Yukawa K."/>
            <person name="Zhong H."/>
            <person name="Yano M."/>
            <person name="Yuan Q."/>
            <person name="Ouyang S."/>
            <person name="Liu J."/>
            <person name="Jones K.M."/>
            <person name="Gansberger K."/>
            <person name="Moffat K."/>
            <person name="Hill J."/>
            <person name="Bera J."/>
            <person name="Fadrosh D."/>
            <person name="Jin S."/>
            <person name="Johri S."/>
            <person name="Kim M."/>
            <person name="Overton L."/>
            <person name="Reardon M."/>
            <person name="Tsitrin T."/>
            <person name="Vuong H."/>
            <person name="Weaver B."/>
            <person name="Ciecko A."/>
            <person name="Tallon L."/>
            <person name="Jackson J."/>
            <person name="Pai G."/>
            <person name="Aken S.V."/>
            <person name="Utterback T."/>
            <person name="Reidmuller S."/>
            <person name="Feldblyum T."/>
            <person name="Hsiao J."/>
            <person name="Zismann V."/>
            <person name="Iobst S."/>
            <person name="de Vazeille A.R."/>
            <person name="Buell C.R."/>
            <person name="Ying K."/>
            <person name="Li Y."/>
            <person name="Lu T."/>
            <person name="Huang Y."/>
            <person name="Zhao Q."/>
            <person name="Feng Q."/>
            <person name="Zhang L."/>
            <person name="Zhu J."/>
            <person name="Weng Q."/>
            <person name="Mu J."/>
            <person name="Lu Y."/>
            <person name="Fan D."/>
            <person name="Liu Y."/>
            <person name="Guan J."/>
            <person name="Zhang Y."/>
            <person name="Yu S."/>
            <person name="Liu X."/>
            <person name="Zhang Y."/>
            <person name="Hong G."/>
            <person name="Han B."/>
            <person name="Choisne N."/>
            <person name="Demange N."/>
            <person name="Orjeda G."/>
            <person name="Samain S."/>
            <person name="Cattolico L."/>
            <person name="Pelletier E."/>
            <person name="Couloux A."/>
            <person name="Segurens B."/>
            <person name="Wincker P."/>
            <person name="D'Hont A."/>
            <person name="Scarpelli C."/>
            <person name="Weissenbach J."/>
            <person name="Salanoubat M."/>
            <person name="Quetier F."/>
            <person name="Yu Y."/>
            <person name="Kim H.R."/>
            <person name="Rambo T."/>
            <person name="Currie J."/>
            <person name="Collura K."/>
            <person name="Luo M."/>
            <person name="Yang T."/>
            <person name="Ammiraju J.S.S."/>
            <person name="Engler F."/>
            <person name="Soderlund C."/>
            <person name="Wing R.A."/>
            <person name="Palmer L.E."/>
            <person name="de la Bastide M."/>
            <person name="Spiegel L."/>
            <person name="Nascimento L."/>
            <person name="Zutavern T."/>
            <person name="O'Shaughnessy A."/>
            <person name="Dike S."/>
            <person name="Dedhia N."/>
            <person name="Preston R."/>
            <person name="Balija V."/>
            <person name="McCombie W.R."/>
            <person name="Chow T."/>
            <person name="Chen H."/>
            <person name="Chung M."/>
            <person name="Chen C."/>
            <person name="Shaw J."/>
            <person name="Wu H."/>
            <person name="Hsiao K."/>
            <person name="Chao Y."/>
            <person name="Chu M."/>
            <person name="Cheng C."/>
            <person name="Hour A."/>
            <person name="Lee P."/>
            <person name="Lin S."/>
            <person name="Lin Y."/>
            <person name="Liou J."/>
            <person name="Liu S."/>
            <person name="Hsing Y."/>
            <person name="Raghuvanshi S."/>
            <person name="Mohanty A."/>
            <person name="Bharti A.K."/>
            <person name="Gaur A."/>
            <person name="Gupta V."/>
            <person name="Kumar D."/>
            <person name="Ravi V."/>
            <person name="Vij S."/>
            <person name="Kapur A."/>
            <person name="Khurana P."/>
            <person name="Khurana P."/>
            <person name="Khurana J.P."/>
            <person name="Tyagi A.K."/>
            <person name="Gaikwad K."/>
            <person name="Singh A."/>
            <person name="Dalal V."/>
            <person name="Srivastava S."/>
            <person name="Dixit A."/>
            <person name="Pal A.K."/>
            <person name="Ghazi I.A."/>
            <person name="Yadav M."/>
            <person name="Pandit A."/>
            <person name="Bhargava A."/>
            <person name="Sureshbabu K."/>
            <person name="Batra K."/>
            <person name="Sharma T.R."/>
            <person name="Mohapatra T."/>
            <person name="Singh N.K."/>
            <person name="Messing J."/>
            <person name="Nelson A.B."/>
            <person name="Fuks G."/>
            <person name="Kavchok S."/>
            <person name="Keizer G."/>
            <person name="Linton E."/>
            <person name="Llaca V."/>
            <person name="Song R."/>
            <person name="Tanyolac B."/>
            <person name="Young S."/>
            <person name="Ho-Il K."/>
            <person name="Hahn J.H."/>
            <person name="Sangsakoo G."/>
            <person name="Vanavichit A."/>
            <person name="de Mattos Luiz.A.T."/>
            <person name="Zimmer P.D."/>
            <person name="Malone G."/>
            <person name="Dellagostin O."/>
            <person name="de Oliveira A.C."/>
            <person name="Bevan M."/>
            <person name="Bancroft I."/>
            <person name="Minx P."/>
            <person name="Cordum H."/>
            <person name="Wilson R."/>
            <person name="Cheng Z."/>
            <person name="Jin W."/>
            <person name="Jiang J."/>
            <person name="Leong S.A."/>
            <person name="Iwama H."/>
            <person name="Gojobori T."/>
            <person name="Itoh T."/>
            <person name="Niimura Y."/>
            <person name="Fujii Y."/>
            <person name="Habara T."/>
            <person name="Sakai H."/>
            <person name="Sato Y."/>
            <person name="Wilson G."/>
            <person name="Kumar K."/>
            <person name="McCouch S."/>
            <person name="Juretic N."/>
            <person name="Hoen D."/>
            <person name="Wright S."/>
            <person name="Bruskiewich R."/>
            <person name="Bureau T."/>
            <person name="Miyao A."/>
            <person name="Hirochika H."/>
            <person name="Nishikawa T."/>
            <person name="Kadowaki K."/>
            <person name="Sugiura M."/>
            <person name="Burr B."/>
            <person name="Sasaki T."/>
        </authorList>
    </citation>
    <scope>NUCLEOTIDE SEQUENCE [LARGE SCALE GENOMIC DNA]</scope>
    <source>
        <strain evidence="3">cv. Nipponbare</strain>
    </source>
</reference>
<dbReference type="Proteomes" id="UP000059680">
    <property type="component" value="Chromosome 2"/>
</dbReference>
<dbReference type="AlphaFoldDB" id="A0A0N7KF49"/>
<feature type="compositionally biased region" description="Basic and acidic residues" evidence="1">
    <location>
        <begin position="1"/>
        <end position="13"/>
    </location>
</feature>
<dbReference type="PaxDb" id="39947-A0A0N7KF49"/>
<protein>
    <submittedName>
        <fullName evidence="2">Os02g0297066 protein</fullName>
    </submittedName>
</protein>
<reference evidence="2 3" key="2">
    <citation type="journal article" date="2013" name="Plant Cell Physiol.">
        <title>Rice Annotation Project Database (RAP-DB): an integrative and interactive database for rice genomics.</title>
        <authorList>
            <person name="Sakai H."/>
            <person name="Lee S.S."/>
            <person name="Tanaka T."/>
            <person name="Numa H."/>
            <person name="Kim J."/>
            <person name="Kawahara Y."/>
            <person name="Wakimoto H."/>
            <person name="Yang C.C."/>
            <person name="Iwamoto M."/>
            <person name="Abe T."/>
            <person name="Yamada Y."/>
            <person name="Muto A."/>
            <person name="Inokuchi H."/>
            <person name="Ikemura T."/>
            <person name="Matsumoto T."/>
            <person name="Sasaki T."/>
            <person name="Itoh T."/>
        </authorList>
    </citation>
    <scope>NUCLEOTIDE SEQUENCE [LARGE SCALE GENOMIC DNA]</scope>
    <source>
        <strain evidence="3">cv. Nipponbare</strain>
    </source>
</reference>
<proteinExistence type="predicted"/>
<dbReference type="Gramene" id="Os02t0297066-00">
    <property type="protein sequence ID" value="Os02t0297066-00"/>
    <property type="gene ID" value="Os02g0297066"/>
</dbReference>
<feature type="non-terminal residue" evidence="2">
    <location>
        <position position="184"/>
    </location>
</feature>
<organism evidence="2 3">
    <name type="scientific">Oryza sativa subsp. japonica</name>
    <name type="common">Rice</name>
    <dbReference type="NCBI Taxonomy" id="39947"/>
    <lineage>
        <taxon>Eukaryota</taxon>
        <taxon>Viridiplantae</taxon>
        <taxon>Streptophyta</taxon>
        <taxon>Embryophyta</taxon>
        <taxon>Tracheophyta</taxon>
        <taxon>Spermatophyta</taxon>
        <taxon>Magnoliopsida</taxon>
        <taxon>Liliopsida</taxon>
        <taxon>Poales</taxon>
        <taxon>Poaceae</taxon>
        <taxon>BOP clade</taxon>
        <taxon>Oryzoideae</taxon>
        <taxon>Oryzeae</taxon>
        <taxon>Oryzinae</taxon>
        <taxon>Oryza</taxon>
        <taxon>Oryza sativa</taxon>
    </lineage>
</organism>
<evidence type="ECO:0000313" key="3">
    <source>
        <dbReference type="Proteomes" id="UP000059680"/>
    </source>
</evidence>
<name>A0A0N7KF49_ORYSJ</name>
<feature type="region of interest" description="Disordered" evidence="1">
    <location>
        <begin position="1"/>
        <end position="21"/>
    </location>
</feature>
<evidence type="ECO:0000256" key="1">
    <source>
        <dbReference type="SAM" id="MobiDB-lite"/>
    </source>
</evidence>
<dbReference type="eggNOG" id="ENOG502SWGZ">
    <property type="taxonomic scope" value="Eukaryota"/>
</dbReference>
<dbReference type="InParanoid" id="A0A0N7KF49"/>
<dbReference type="AntiFam" id="ANF00007">
    <property type="entry name" value="Shadow ORF (opposite clpB)"/>
</dbReference>
<evidence type="ECO:0000313" key="2">
    <source>
        <dbReference type="EMBL" id="BAS78225.1"/>
    </source>
</evidence>